<accession>A0A154PCW2</accession>
<dbReference type="Proteomes" id="UP000076502">
    <property type="component" value="Unassembled WGS sequence"/>
</dbReference>
<protein>
    <submittedName>
        <fullName evidence="1">Uncharacterized protein</fullName>
    </submittedName>
</protein>
<name>A0A154PCW2_DUFNO</name>
<reference evidence="1 2" key="1">
    <citation type="submission" date="2015-07" db="EMBL/GenBank/DDBJ databases">
        <title>The genome of Dufourea novaeangliae.</title>
        <authorList>
            <person name="Pan H."/>
            <person name="Kapheim K."/>
        </authorList>
    </citation>
    <scope>NUCLEOTIDE SEQUENCE [LARGE SCALE GENOMIC DNA]</scope>
    <source>
        <strain evidence="1">0120121106</strain>
        <tissue evidence="1">Whole body</tissue>
    </source>
</reference>
<sequence length="70" mass="7843">MLPCRKLPTFFCIECPVFPCRSQTETGFNSGVGLFGRIEIPFGWLPISLTFLLPSFARLFLTAEIGELSE</sequence>
<evidence type="ECO:0000313" key="2">
    <source>
        <dbReference type="Proteomes" id="UP000076502"/>
    </source>
</evidence>
<dbReference type="AlphaFoldDB" id="A0A154PCW2"/>
<dbReference type="EMBL" id="KQ434864">
    <property type="protein sequence ID" value="KZC09040.1"/>
    <property type="molecule type" value="Genomic_DNA"/>
</dbReference>
<proteinExistence type="predicted"/>
<evidence type="ECO:0000313" key="1">
    <source>
        <dbReference type="EMBL" id="KZC09040.1"/>
    </source>
</evidence>
<gene>
    <name evidence="1" type="ORF">WN55_11503</name>
</gene>
<organism evidence="1 2">
    <name type="scientific">Dufourea novaeangliae</name>
    <name type="common">Sweat bee</name>
    <dbReference type="NCBI Taxonomy" id="178035"/>
    <lineage>
        <taxon>Eukaryota</taxon>
        <taxon>Metazoa</taxon>
        <taxon>Ecdysozoa</taxon>
        <taxon>Arthropoda</taxon>
        <taxon>Hexapoda</taxon>
        <taxon>Insecta</taxon>
        <taxon>Pterygota</taxon>
        <taxon>Neoptera</taxon>
        <taxon>Endopterygota</taxon>
        <taxon>Hymenoptera</taxon>
        <taxon>Apocrita</taxon>
        <taxon>Aculeata</taxon>
        <taxon>Apoidea</taxon>
        <taxon>Anthophila</taxon>
        <taxon>Halictidae</taxon>
        <taxon>Rophitinae</taxon>
        <taxon>Dufourea</taxon>
    </lineage>
</organism>
<keyword evidence="2" id="KW-1185">Reference proteome</keyword>